<accession>A0AAU7AYV3</accession>
<sequence length="135" mass="14156">MTSEDIAEHRTFAHANGCAAAVLEQPAGQAAGPALVKIVGPDPICLSFTTEQGQRDAIVEKDDWKWLTDLAAEPGGAKTNAALQDPADGTESTVPITVAPRAATDEQTLTIGTTVLRLPAGEWKHLLAHQGTYAD</sequence>
<dbReference type="AlphaFoldDB" id="A0AAU7AYV3"/>
<organism evidence="1">
    <name type="scientific">Paraconexibacter sp. AEG42_29</name>
    <dbReference type="NCBI Taxonomy" id="2997339"/>
    <lineage>
        <taxon>Bacteria</taxon>
        <taxon>Bacillati</taxon>
        <taxon>Actinomycetota</taxon>
        <taxon>Thermoleophilia</taxon>
        <taxon>Solirubrobacterales</taxon>
        <taxon>Paraconexibacteraceae</taxon>
        <taxon>Paraconexibacter</taxon>
    </lineage>
</organism>
<protein>
    <submittedName>
        <fullName evidence="1">Uncharacterized protein</fullName>
    </submittedName>
</protein>
<dbReference type="KEGG" id="parq:DSM112329_03685"/>
<reference evidence="1" key="1">
    <citation type="submission" date="2022-12" db="EMBL/GenBank/DDBJ databases">
        <title>Paraconexibacter alkalitolerans sp. nov. and Baekduia alba sp. nov., isolated from soil and emended description of the genera Paraconexibacter (Chun et al., 2020) and Baekduia (An et al., 2020).</title>
        <authorList>
            <person name="Vieira S."/>
            <person name="Huber K.J."/>
            <person name="Geppert A."/>
            <person name="Wolf J."/>
            <person name="Neumann-Schaal M."/>
            <person name="Muesken M."/>
            <person name="Overmann J."/>
        </authorList>
    </citation>
    <scope>NUCLEOTIDE SEQUENCE</scope>
    <source>
        <strain evidence="1">AEG42_29</strain>
    </source>
</reference>
<evidence type="ECO:0000313" key="1">
    <source>
        <dbReference type="EMBL" id="XAY06807.1"/>
    </source>
</evidence>
<dbReference type="EMBL" id="CP114014">
    <property type="protein sequence ID" value="XAY06807.1"/>
    <property type="molecule type" value="Genomic_DNA"/>
</dbReference>
<dbReference type="RefSeq" id="WP_354698024.1">
    <property type="nucleotide sequence ID" value="NZ_CP114014.1"/>
</dbReference>
<name>A0AAU7AYV3_9ACTN</name>
<proteinExistence type="predicted"/>
<gene>
    <name evidence="1" type="ORF">DSM112329_03685</name>
</gene>